<organism evidence="1 2">
    <name type="scientific">Novymonas esmeraldas</name>
    <dbReference type="NCBI Taxonomy" id="1808958"/>
    <lineage>
        <taxon>Eukaryota</taxon>
        <taxon>Discoba</taxon>
        <taxon>Euglenozoa</taxon>
        <taxon>Kinetoplastea</taxon>
        <taxon>Metakinetoplastina</taxon>
        <taxon>Trypanosomatida</taxon>
        <taxon>Trypanosomatidae</taxon>
        <taxon>Novymonas</taxon>
    </lineage>
</organism>
<reference evidence="1 2" key="1">
    <citation type="journal article" date="2021" name="MBio">
        <title>A New Model Trypanosomatid, Novymonas esmeraldas: Genomic Perception of Its 'Candidatus Pandoraea novymonadis' Endosymbiont.</title>
        <authorList>
            <person name="Zakharova A."/>
            <person name="Saura A."/>
            <person name="Butenko A."/>
            <person name="Podesvova L."/>
            <person name="Warmusova S."/>
            <person name="Kostygov A.Y."/>
            <person name="Nenarokova A."/>
            <person name="Lukes J."/>
            <person name="Opperdoes F.R."/>
            <person name="Yurchenko V."/>
        </authorList>
    </citation>
    <scope>NUCLEOTIDE SEQUENCE [LARGE SCALE GENOMIC DNA]</scope>
    <source>
        <strain evidence="1 2">E262AT.01</strain>
    </source>
</reference>
<protein>
    <submittedName>
        <fullName evidence="1">Uncharacterized protein</fullName>
    </submittedName>
</protein>
<name>A0AAW0EZX4_9TRYP</name>
<comment type="caution">
    <text evidence="1">The sequence shown here is derived from an EMBL/GenBank/DDBJ whole genome shotgun (WGS) entry which is preliminary data.</text>
</comment>
<accession>A0AAW0EZX4</accession>
<dbReference type="AlphaFoldDB" id="A0AAW0EZX4"/>
<dbReference type="EMBL" id="JAECZO010000148">
    <property type="protein sequence ID" value="KAK7198393.1"/>
    <property type="molecule type" value="Genomic_DNA"/>
</dbReference>
<dbReference type="Proteomes" id="UP001430356">
    <property type="component" value="Unassembled WGS sequence"/>
</dbReference>
<gene>
    <name evidence="1" type="ORF">NESM_000798900</name>
</gene>
<evidence type="ECO:0000313" key="2">
    <source>
        <dbReference type="Proteomes" id="UP001430356"/>
    </source>
</evidence>
<dbReference type="Gene3D" id="3.90.1720.10">
    <property type="entry name" value="endopeptidase domain like (from Nostoc punctiforme)"/>
    <property type="match status" value="1"/>
</dbReference>
<evidence type="ECO:0000313" key="1">
    <source>
        <dbReference type="EMBL" id="KAK7198393.1"/>
    </source>
</evidence>
<sequence length="636" mass="69677">MSDAVAEGPSLAHVRSGDVLFMNRKCLAMKDPFAMAVCCLTKTENRFDHVGMLLRIPADELDRYPEARKRVTELSPSGTYVLETNLRGVTLYSAESRIGRTSANEVISRSVNIGEAAKQRQVQDAFLAEMESMYAIPYEDDPVHILPSIFSPPDKMDRVRAAHKFNRLRLEVEALTCMAQARPAEAEVYAAVAHKYRNAQAFLLSTYFPHLTPPSSSDALAVDWRVGHYWIDGVNNAPKMVCTELISNLWHRVGLTSGYVPASSMRPFDLFDNERFNFVSPTYGFGELVPIKVSQSCERYWAGGPGRASAEGATASQAALTDERRLAFFNEIRASSGAPPAPSLAAVAASAELLPSRWVVQSNTRADVVPNLWFRVFASGVLFSACALPCAPLTLRWMEGQVGLFLARGSVWSLSCGVFARNVSFAAVQALVLAVAARRYTVSGDELIMGSRTRSSLVDTRHPYYDTVALYGLSAAVAHLVTTPLHNANIAYHFGPARPGPLSVRQLCRGGLWLAPAAVLLPYQACWLSWFETAGSFIVPTPSSVWRPRTDLLALPTWPHFRNDALVGAFAATLITDAVLYPVATAMTRRFMGDLYTPQPPPSFGRSLFAGYRCRLLSNLVILSASTAYLYGLGSI</sequence>
<proteinExistence type="predicted"/>
<keyword evidence="2" id="KW-1185">Reference proteome</keyword>